<dbReference type="STRING" id="254406.SAMN04488042_101796"/>
<proteinExistence type="predicted"/>
<organism evidence="2 3">
    <name type="scientific">Shimia aestuarii</name>
    <dbReference type="NCBI Taxonomy" id="254406"/>
    <lineage>
        <taxon>Bacteria</taxon>
        <taxon>Pseudomonadati</taxon>
        <taxon>Pseudomonadota</taxon>
        <taxon>Alphaproteobacteria</taxon>
        <taxon>Rhodobacterales</taxon>
        <taxon>Roseobacteraceae</taxon>
    </lineage>
</organism>
<feature type="transmembrane region" description="Helical" evidence="1">
    <location>
        <begin position="44"/>
        <end position="62"/>
    </location>
</feature>
<keyword evidence="1" id="KW-0812">Transmembrane</keyword>
<keyword evidence="3" id="KW-1185">Reference proteome</keyword>
<dbReference type="AlphaFoldDB" id="A0A1I4IYJ3"/>
<dbReference type="RefSeq" id="WP_093091056.1">
    <property type="nucleotide sequence ID" value="NZ_FOTQ01000001.1"/>
</dbReference>
<accession>A0A1I4IYJ3</accession>
<dbReference type="Proteomes" id="UP000199144">
    <property type="component" value="Unassembled WGS sequence"/>
</dbReference>
<evidence type="ECO:0000313" key="3">
    <source>
        <dbReference type="Proteomes" id="UP000199144"/>
    </source>
</evidence>
<sequence>MSFVRPEARAAMMRWREALLGLAVLLLGLWWASGFGLLKWLGYGVTVLGVIFIIAGIQRARFRSGQGGPGVVQVDEGAVIYFGPLDGGSVAMRDLTRLALDGRSHPAVWVLSQAGQAPLMIPVNAKGSDALFDAFATLPGLKTEAMLARLQEKPDHPVVIWQKSGVLLH</sequence>
<gene>
    <name evidence="2" type="ORF">SAMN04488042_101796</name>
</gene>
<dbReference type="OrthoDB" id="7851333at2"/>
<dbReference type="EMBL" id="FOTQ01000001">
    <property type="protein sequence ID" value="SFL59419.1"/>
    <property type="molecule type" value="Genomic_DNA"/>
</dbReference>
<reference evidence="2 3" key="1">
    <citation type="submission" date="2016-10" db="EMBL/GenBank/DDBJ databases">
        <authorList>
            <person name="de Groot N.N."/>
        </authorList>
    </citation>
    <scope>NUCLEOTIDE SEQUENCE [LARGE SCALE GENOMIC DNA]</scope>
    <source>
        <strain evidence="2 3">DSM 15283</strain>
    </source>
</reference>
<name>A0A1I4IYJ3_9RHOB</name>
<evidence type="ECO:0000256" key="1">
    <source>
        <dbReference type="SAM" id="Phobius"/>
    </source>
</evidence>
<keyword evidence="1" id="KW-1133">Transmembrane helix</keyword>
<keyword evidence="1" id="KW-0472">Membrane</keyword>
<evidence type="ECO:0000313" key="2">
    <source>
        <dbReference type="EMBL" id="SFL59419.1"/>
    </source>
</evidence>
<protein>
    <submittedName>
        <fullName evidence="2">Uncharacterized protein</fullName>
    </submittedName>
</protein>